<dbReference type="EMBL" id="SHOA02000001">
    <property type="protein sequence ID" value="TDH73496.1"/>
    <property type="molecule type" value="Genomic_DNA"/>
</dbReference>
<reference evidence="1 2" key="1">
    <citation type="journal article" date="2021" name="Genome Biol.">
        <title>AFLAP: assembly-free linkage analysis pipeline using k-mers from genome sequencing data.</title>
        <authorList>
            <person name="Fletcher K."/>
            <person name="Zhang L."/>
            <person name="Gil J."/>
            <person name="Han R."/>
            <person name="Cavanaugh K."/>
            <person name="Michelmore R."/>
        </authorList>
    </citation>
    <scope>NUCLEOTIDE SEQUENCE [LARGE SCALE GENOMIC DNA]</scope>
    <source>
        <strain evidence="1 2">SF5</strain>
    </source>
</reference>
<gene>
    <name evidence="1" type="ORF">CCR75_007422</name>
</gene>
<dbReference type="OrthoDB" id="10251642at2759"/>
<organism evidence="1 2">
    <name type="scientific">Bremia lactucae</name>
    <name type="common">Lettuce downy mildew</name>
    <dbReference type="NCBI Taxonomy" id="4779"/>
    <lineage>
        <taxon>Eukaryota</taxon>
        <taxon>Sar</taxon>
        <taxon>Stramenopiles</taxon>
        <taxon>Oomycota</taxon>
        <taxon>Peronosporomycetes</taxon>
        <taxon>Peronosporales</taxon>
        <taxon>Peronosporaceae</taxon>
        <taxon>Bremia</taxon>
    </lineage>
</organism>
<evidence type="ECO:0000313" key="1">
    <source>
        <dbReference type="EMBL" id="TDH73496.1"/>
    </source>
</evidence>
<evidence type="ECO:0000313" key="2">
    <source>
        <dbReference type="Proteomes" id="UP000294530"/>
    </source>
</evidence>
<keyword evidence="2" id="KW-1185">Reference proteome</keyword>
<dbReference type="AlphaFoldDB" id="A0A976NZB3"/>
<dbReference type="GeneID" id="94351154"/>
<dbReference type="Proteomes" id="UP000294530">
    <property type="component" value="Unassembled WGS sequence"/>
</dbReference>
<protein>
    <submittedName>
        <fullName evidence="1">Uncharacterized protein</fullName>
    </submittedName>
</protein>
<comment type="caution">
    <text evidence="1">The sequence shown here is derived from an EMBL/GenBank/DDBJ whole genome shotgun (WGS) entry which is preliminary data.</text>
</comment>
<sequence>METVSERHGKPVVVFKIPYQELELMGTPFKEMVLLQLSFQCLVILTTCRSLSFYSTKWNTCTLNESYFLPITFHQEFRRNAHTY</sequence>
<name>A0A976NZB3_BRELC</name>
<dbReference type="RefSeq" id="XP_067822994.1">
    <property type="nucleotide sequence ID" value="XM_067965483.1"/>
</dbReference>
<dbReference type="KEGG" id="blac:94351154"/>
<proteinExistence type="predicted"/>
<accession>A0A976NZB3</accession>